<comment type="caution">
    <text evidence="2">The sequence shown here is derived from an EMBL/GenBank/DDBJ whole genome shotgun (WGS) entry which is preliminary data.</text>
</comment>
<evidence type="ECO:0000313" key="3">
    <source>
        <dbReference type="Proteomes" id="UP000237682"/>
    </source>
</evidence>
<feature type="transmembrane region" description="Helical" evidence="1">
    <location>
        <begin position="60"/>
        <end position="82"/>
    </location>
</feature>
<evidence type="ECO:0000313" key="2">
    <source>
        <dbReference type="EMBL" id="PRH86180.1"/>
    </source>
</evidence>
<dbReference type="RefSeq" id="WP_105863476.1">
    <property type="nucleotide sequence ID" value="NZ_PUEJ01000006.1"/>
</dbReference>
<proteinExistence type="predicted"/>
<feature type="transmembrane region" description="Helical" evidence="1">
    <location>
        <begin position="37"/>
        <end position="54"/>
    </location>
</feature>
<dbReference type="AlphaFoldDB" id="A0A2S9QA44"/>
<dbReference type="EMBL" id="PUEJ01000006">
    <property type="protein sequence ID" value="PRH86180.1"/>
    <property type="molecule type" value="Genomic_DNA"/>
</dbReference>
<evidence type="ECO:0000256" key="1">
    <source>
        <dbReference type="SAM" id="Phobius"/>
    </source>
</evidence>
<gene>
    <name evidence="2" type="ORF">C5L14_18205</name>
</gene>
<keyword evidence="3" id="KW-1185">Reference proteome</keyword>
<feature type="transmembrane region" description="Helical" evidence="1">
    <location>
        <begin position="12"/>
        <end position="30"/>
    </location>
</feature>
<dbReference type="OrthoDB" id="9808598at2"/>
<protein>
    <submittedName>
        <fullName evidence="2">Uncharacterized protein</fullName>
    </submittedName>
</protein>
<accession>A0A2S9QA44</accession>
<name>A0A2S9QA44_9HYPH</name>
<keyword evidence="1" id="KW-1133">Transmembrane helix</keyword>
<keyword evidence="1" id="KW-0812">Transmembrane</keyword>
<dbReference type="Proteomes" id="UP000237682">
    <property type="component" value="Unassembled WGS sequence"/>
</dbReference>
<sequence>MAAAMLAKPFHPYLILALAIALPGVGHVALGRQMRGLGFAFFTLLFAFLSWHLSTPETSPIGRMAGGLFVWALSIPDAYRVARLRWERWRHQL</sequence>
<organism evidence="2 3">
    <name type="scientific">Labrys okinawensis</name>
    <dbReference type="NCBI Taxonomy" id="346911"/>
    <lineage>
        <taxon>Bacteria</taxon>
        <taxon>Pseudomonadati</taxon>
        <taxon>Pseudomonadota</taxon>
        <taxon>Alphaproteobacteria</taxon>
        <taxon>Hyphomicrobiales</taxon>
        <taxon>Xanthobacteraceae</taxon>
        <taxon>Labrys</taxon>
    </lineage>
</organism>
<reference evidence="2 3" key="1">
    <citation type="submission" date="2018-02" db="EMBL/GenBank/DDBJ databases">
        <title>Whole genome sequencing of endophytic bacterium.</title>
        <authorList>
            <person name="Eedara R."/>
            <person name="Podile A.R."/>
        </authorList>
    </citation>
    <scope>NUCLEOTIDE SEQUENCE [LARGE SCALE GENOMIC DNA]</scope>
    <source>
        <strain evidence="2 3">RP1T</strain>
    </source>
</reference>
<keyword evidence="1" id="KW-0472">Membrane</keyword>